<evidence type="ECO:0000313" key="2">
    <source>
        <dbReference type="EMBL" id="RGT36850.1"/>
    </source>
</evidence>
<evidence type="ECO:0000313" key="11">
    <source>
        <dbReference type="Proteomes" id="UP000285697"/>
    </source>
</evidence>
<dbReference type="EMBL" id="QRWQ01000015">
    <property type="protein sequence ID" value="RGT36850.1"/>
    <property type="molecule type" value="Genomic_DNA"/>
</dbReference>
<accession>A0A396G356</accession>
<dbReference type="AlphaFoldDB" id="A0A396G356"/>
<evidence type="ECO:0000313" key="9">
    <source>
        <dbReference type="Proteomes" id="UP000283992"/>
    </source>
</evidence>
<dbReference type="Proteomes" id="UP000286137">
    <property type="component" value="Unassembled WGS sequence"/>
</dbReference>
<dbReference type="EMBL" id="QRLN01000016">
    <property type="protein sequence ID" value="RHJ10452.1"/>
    <property type="molecule type" value="Genomic_DNA"/>
</dbReference>
<dbReference type="Proteomes" id="UP000285697">
    <property type="component" value="Unassembled WGS sequence"/>
</dbReference>
<comment type="caution">
    <text evidence="3">The sequence shown here is derived from an EMBL/GenBank/DDBJ whole genome shotgun (WGS) entry which is preliminary data.</text>
</comment>
<organism evidence="3 10">
    <name type="scientific">Mediterraneibacter gnavus</name>
    <name type="common">Ruminococcus gnavus</name>
    <dbReference type="NCBI Taxonomy" id="33038"/>
    <lineage>
        <taxon>Bacteria</taxon>
        <taxon>Bacillati</taxon>
        <taxon>Bacillota</taxon>
        <taxon>Clostridia</taxon>
        <taxon>Lachnospirales</taxon>
        <taxon>Lachnospiraceae</taxon>
        <taxon>Mediterraneibacter</taxon>
    </lineage>
</organism>
<evidence type="ECO:0000313" key="10">
    <source>
        <dbReference type="Proteomes" id="UP000284472"/>
    </source>
</evidence>
<dbReference type="Proteomes" id="UP000283992">
    <property type="component" value="Unassembled WGS sequence"/>
</dbReference>
<evidence type="ECO:0000313" key="5">
    <source>
        <dbReference type="EMBL" id="RHG81545.1"/>
    </source>
</evidence>
<evidence type="ECO:0000313" key="6">
    <source>
        <dbReference type="EMBL" id="RHJ10452.1"/>
    </source>
</evidence>
<dbReference type="Proteomes" id="UP000283981">
    <property type="component" value="Unassembled WGS sequence"/>
</dbReference>
<evidence type="ECO:0000313" key="4">
    <source>
        <dbReference type="EMBL" id="RHG18448.1"/>
    </source>
</evidence>
<sequence length="192" mass="21900">MKDRGISQVAKGTRITMRKYIRLVLMICILGILTCGCGKKDKEEKTVPLTIYEQLKVTEESLPDEETKVIQKGVNSWAKAFLAVNSDAQDKEITDQSLYQSIANTEHRRLLKEERDAFYKESVVNINEVSTQVKSAKKAQYGKTDVGVVECDIDVKGTRNDQAFEKIYTMQMVVNYQTNVVSVYEVEDITWE</sequence>
<dbReference type="EMBL" id="QRTJ01000020">
    <property type="protein sequence ID" value="RGQ66259.1"/>
    <property type="molecule type" value="Genomic_DNA"/>
</dbReference>
<gene>
    <name evidence="6" type="ORF">DW142_11170</name>
    <name evidence="5" type="ORF">DW243_13390</name>
    <name evidence="4" type="ORF">DW270_09465</name>
    <name evidence="3" type="ORF">DW812_05685</name>
    <name evidence="2" type="ORF">DWX36_13470</name>
    <name evidence="1" type="ORF">DWY88_10455</name>
</gene>
<evidence type="ECO:0000313" key="7">
    <source>
        <dbReference type="Proteomes" id="UP000283834"/>
    </source>
</evidence>
<name>A0A396G356_MEDGN</name>
<dbReference type="EMBL" id="QRIS01000024">
    <property type="protein sequence ID" value="RHG81545.1"/>
    <property type="molecule type" value="Genomic_DNA"/>
</dbReference>
<evidence type="ECO:0000313" key="12">
    <source>
        <dbReference type="Proteomes" id="UP000286137"/>
    </source>
</evidence>
<evidence type="ECO:0000313" key="3">
    <source>
        <dbReference type="EMBL" id="RHD07534.1"/>
    </source>
</evidence>
<proteinExistence type="predicted"/>
<dbReference type="Proteomes" id="UP000283834">
    <property type="component" value="Unassembled WGS sequence"/>
</dbReference>
<evidence type="ECO:0000313" key="1">
    <source>
        <dbReference type="EMBL" id="RGQ66259.1"/>
    </source>
</evidence>
<reference evidence="7 8" key="1">
    <citation type="submission" date="2018-08" db="EMBL/GenBank/DDBJ databases">
        <title>A genome reference for cultivated species of the human gut microbiota.</title>
        <authorList>
            <person name="Zou Y."/>
            <person name="Xue W."/>
            <person name="Luo G."/>
        </authorList>
    </citation>
    <scope>NUCLEOTIDE SEQUENCE [LARGE SCALE GENOMIC DNA]</scope>
    <source>
        <strain evidence="2 7">AF19-16AC</strain>
        <strain evidence="1 12">AF27-4BH</strain>
        <strain evidence="6 9">AM12-54</strain>
        <strain evidence="5 8">AM21-18</strain>
        <strain evidence="4 11">AM22-7AC</strain>
        <strain evidence="3 10">AM32-6</strain>
    </source>
</reference>
<dbReference type="Proteomes" id="UP000284472">
    <property type="component" value="Unassembled WGS sequence"/>
</dbReference>
<dbReference type="EMBL" id="QSIR01000006">
    <property type="protein sequence ID" value="RHD07534.1"/>
    <property type="molecule type" value="Genomic_DNA"/>
</dbReference>
<protein>
    <submittedName>
        <fullName evidence="3">Uncharacterized protein</fullName>
    </submittedName>
</protein>
<evidence type="ECO:0000313" key="8">
    <source>
        <dbReference type="Proteomes" id="UP000283981"/>
    </source>
</evidence>
<dbReference type="EMBL" id="QRIA01000010">
    <property type="protein sequence ID" value="RHG18448.1"/>
    <property type="molecule type" value="Genomic_DNA"/>
</dbReference>